<protein>
    <submittedName>
        <fullName evidence="2">Uncharacterized protein</fullName>
    </submittedName>
</protein>
<gene>
    <name evidence="2" type="ORF">CRENBAI_022060</name>
</gene>
<reference evidence="2 3" key="1">
    <citation type="submission" date="2021-06" db="EMBL/GenBank/DDBJ databases">
        <authorList>
            <person name="Palmer J.M."/>
        </authorList>
    </citation>
    <scope>NUCLEOTIDE SEQUENCE [LARGE SCALE GENOMIC DNA]</scope>
    <source>
        <strain evidence="2 3">MEX-2019</strain>
        <tissue evidence="2">Muscle</tissue>
    </source>
</reference>
<feature type="compositionally biased region" description="Polar residues" evidence="1">
    <location>
        <begin position="419"/>
        <end position="433"/>
    </location>
</feature>
<organism evidence="2 3">
    <name type="scientific">Crenichthys baileyi</name>
    <name type="common">White River springfish</name>
    <dbReference type="NCBI Taxonomy" id="28760"/>
    <lineage>
        <taxon>Eukaryota</taxon>
        <taxon>Metazoa</taxon>
        <taxon>Chordata</taxon>
        <taxon>Craniata</taxon>
        <taxon>Vertebrata</taxon>
        <taxon>Euteleostomi</taxon>
        <taxon>Actinopterygii</taxon>
        <taxon>Neopterygii</taxon>
        <taxon>Teleostei</taxon>
        <taxon>Neoteleostei</taxon>
        <taxon>Acanthomorphata</taxon>
        <taxon>Ovalentaria</taxon>
        <taxon>Atherinomorphae</taxon>
        <taxon>Cyprinodontiformes</taxon>
        <taxon>Goodeidae</taxon>
        <taxon>Crenichthys</taxon>
    </lineage>
</organism>
<evidence type="ECO:0000313" key="2">
    <source>
        <dbReference type="EMBL" id="KAK5621675.1"/>
    </source>
</evidence>
<name>A0AAV9SK81_9TELE</name>
<comment type="caution">
    <text evidence="2">The sequence shown here is derived from an EMBL/GenBank/DDBJ whole genome shotgun (WGS) entry which is preliminary data.</text>
</comment>
<feature type="region of interest" description="Disordered" evidence="1">
    <location>
        <begin position="67"/>
        <end position="88"/>
    </location>
</feature>
<dbReference type="EMBL" id="JAHHUM010000296">
    <property type="protein sequence ID" value="KAK5621675.1"/>
    <property type="molecule type" value="Genomic_DNA"/>
</dbReference>
<evidence type="ECO:0000256" key="1">
    <source>
        <dbReference type="SAM" id="MobiDB-lite"/>
    </source>
</evidence>
<sequence length="440" mass="47519">MLPTRLHSVVLRYTNRDRMFPPTMDLADERQASSMDLFAFLSREAEKRQRRSAGCLCRGRLMLDPGNSRRRKRRCGAPSCSSASEEAGPMAADVRAASNNPASSSATAPSPRLAAALPMPFSLAPAQVSAATPGELLEWLRFFSRQIKSFRRTSLLYSSPEIRERIRQMEEDDETAVRQFYCRPPPSSSERCCRAAHARLSRELLLSSPCQVSRELLLSSPRQVSRELLLSSPHQVSRELLVSSPRQVFRALLLGRWKRDASAQVIGGPGNASAQVIGGPGNATAQVPFQGISERLVLVLIPEPCDEGAVSEGSVGAASAYEGSPGTMKAKPESKPDCKPPEFHRVPGGSSKLHGRPPAIPRVLYSARPTRRPRVLYSAPPTSRPSVPSSQATKVSTFLLASLSSPSPLPTASTVSAPLSDSTPSPPTAQDSVLQVLPPT</sequence>
<keyword evidence="3" id="KW-1185">Reference proteome</keyword>
<accession>A0AAV9SK81</accession>
<feature type="compositionally biased region" description="Low complexity" evidence="1">
    <location>
        <begin position="396"/>
        <end position="418"/>
    </location>
</feature>
<dbReference type="AlphaFoldDB" id="A0AAV9SK81"/>
<feature type="compositionally biased region" description="Basic and acidic residues" evidence="1">
    <location>
        <begin position="330"/>
        <end position="345"/>
    </location>
</feature>
<dbReference type="Proteomes" id="UP001311232">
    <property type="component" value="Unassembled WGS sequence"/>
</dbReference>
<evidence type="ECO:0000313" key="3">
    <source>
        <dbReference type="Proteomes" id="UP001311232"/>
    </source>
</evidence>
<feature type="region of interest" description="Disordered" evidence="1">
    <location>
        <begin position="320"/>
        <end position="440"/>
    </location>
</feature>
<proteinExistence type="predicted"/>
<feature type="compositionally biased region" description="Polar residues" evidence="1">
    <location>
        <begin position="380"/>
        <end position="395"/>
    </location>
</feature>